<sequence length="115" mass="13574">MAHDRVRQTRSTCFQLVFWAFGAAISAFKFCRPVTCIDDIHLYGKYKGKLLIALVLMGMDSYSHWLSLSQNVNRMTLGRGLWLTWIIRYIYIYIFDDTLNKFNYVTIILNHRSII</sequence>
<name>A0A1Q3BKX3_CEPFO</name>
<proteinExistence type="predicted"/>
<feature type="transmembrane region" description="Helical" evidence="1">
    <location>
        <begin position="80"/>
        <end position="95"/>
    </location>
</feature>
<comment type="caution">
    <text evidence="2">The sequence shown here is derived from an EMBL/GenBank/DDBJ whole genome shotgun (WGS) entry which is preliminary data.</text>
</comment>
<reference evidence="3" key="1">
    <citation type="submission" date="2016-04" db="EMBL/GenBank/DDBJ databases">
        <title>Cephalotus genome sequencing.</title>
        <authorList>
            <person name="Fukushima K."/>
            <person name="Hasebe M."/>
            <person name="Fang X."/>
        </authorList>
    </citation>
    <scope>NUCLEOTIDE SEQUENCE [LARGE SCALE GENOMIC DNA]</scope>
    <source>
        <strain evidence="3">cv. St1</strain>
    </source>
</reference>
<gene>
    <name evidence="2" type="ORF">CFOL_v3_12170</name>
</gene>
<dbReference type="EMBL" id="BDDD01000650">
    <property type="protein sequence ID" value="GAV68667.1"/>
    <property type="molecule type" value="Genomic_DNA"/>
</dbReference>
<feature type="transmembrane region" description="Helical" evidence="1">
    <location>
        <begin position="50"/>
        <end position="68"/>
    </location>
</feature>
<keyword evidence="1" id="KW-0472">Membrane</keyword>
<keyword evidence="1" id="KW-0812">Transmembrane</keyword>
<organism evidence="2 3">
    <name type="scientific">Cephalotus follicularis</name>
    <name type="common">Albany pitcher plant</name>
    <dbReference type="NCBI Taxonomy" id="3775"/>
    <lineage>
        <taxon>Eukaryota</taxon>
        <taxon>Viridiplantae</taxon>
        <taxon>Streptophyta</taxon>
        <taxon>Embryophyta</taxon>
        <taxon>Tracheophyta</taxon>
        <taxon>Spermatophyta</taxon>
        <taxon>Magnoliopsida</taxon>
        <taxon>eudicotyledons</taxon>
        <taxon>Gunneridae</taxon>
        <taxon>Pentapetalae</taxon>
        <taxon>rosids</taxon>
        <taxon>fabids</taxon>
        <taxon>Oxalidales</taxon>
        <taxon>Cephalotaceae</taxon>
        <taxon>Cephalotus</taxon>
    </lineage>
</organism>
<accession>A0A1Q3BKX3</accession>
<dbReference type="OrthoDB" id="913651at2759"/>
<feature type="transmembrane region" description="Helical" evidence="1">
    <location>
        <begin position="12"/>
        <end position="30"/>
    </location>
</feature>
<keyword evidence="1" id="KW-1133">Transmembrane helix</keyword>
<dbReference type="AlphaFoldDB" id="A0A1Q3BKX3"/>
<dbReference type="Proteomes" id="UP000187406">
    <property type="component" value="Unassembled WGS sequence"/>
</dbReference>
<dbReference type="InParanoid" id="A0A1Q3BKX3"/>
<evidence type="ECO:0000256" key="1">
    <source>
        <dbReference type="SAM" id="Phobius"/>
    </source>
</evidence>
<evidence type="ECO:0000313" key="2">
    <source>
        <dbReference type="EMBL" id="GAV68667.1"/>
    </source>
</evidence>
<keyword evidence="3" id="KW-1185">Reference proteome</keyword>
<protein>
    <submittedName>
        <fullName evidence="2">Uncharacterized protein</fullName>
    </submittedName>
</protein>
<evidence type="ECO:0000313" key="3">
    <source>
        <dbReference type="Proteomes" id="UP000187406"/>
    </source>
</evidence>